<dbReference type="NCBIfam" id="TIGR00613">
    <property type="entry name" value="reco"/>
    <property type="match status" value="1"/>
</dbReference>
<accession>A0A9D2G035</accession>
<dbReference type="HAMAP" id="MF_00201">
    <property type="entry name" value="RecO"/>
    <property type="match status" value="1"/>
</dbReference>
<sequence>MAHLEEIEGIVLYQRKHRERDFLVKIFTERFGKIMFFVRGAKRPQGEIYQAIQPFTKAIFIADIRENGLSFLRGAKEIKQKRALQLDIFSNAYATYIGALSDAAVEDHIPYPSLYRLFDTGLQLIDEGYNPEVISNILEVKYLVVFGVSPNFSACSICGKTKGIFDYSDKYHGILCSEHFFKDPRRLHVDPKAVHLIRLYSVIQLKKIGDISIKKNTQIEIKRLIDHIYDQLVGLNLKSKKFIDNLYKWEDMLKKDD</sequence>
<dbReference type="PANTHER" id="PTHR33991">
    <property type="entry name" value="DNA REPAIR PROTEIN RECO"/>
    <property type="match status" value="1"/>
</dbReference>
<dbReference type="GO" id="GO:0006310">
    <property type="term" value="P:DNA recombination"/>
    <property type="evidence" value="ECO:0007669"/>
    <property type="project" value="UniProtKB-UniRule"/>
</dbReference>
<evidence type="ECO:0000256" key="5">
    <source>
        <dbReference type="ARBA" id="ARBA00023204"/>
    </source>
</evidence>
<dbReference type="SUPFAM" id="SSF57863">
    <property type="entry name" value="ArfGap/RecO-like zinc finger"/>
    <property type="match status" value="1"/>
</dbReference>
<dbReference type="SUPFAM" id="SSF50249">
    <property type="entry name" value="Nucleic acid-binding proteins"/>
    <property type="match status" value="1"/>
</dbReference>
<proteinExistence type="inferred from homology"/>
<dbReference type="Gene3D" id="2.40.50.140">
    <property type="entry name" value="Nucleic acid-binding proteins"/>
    <property type="match status" value="1"/>
</dbReference>
<evidence type="ECO:0000256" key="6">
    <source>
        <dbReference type="ARBA" id="ARBA00033409"/>
    </source>
</evidence>
<name>A0A9D2G035_9LACT</name>
<dbReference type="EMBL" id="DXAZ01000037">
    <property type="protein sequence ID" value="HIZ70678.1"/>
    <property type="molecule type" value="Genomic_DNA"/>
</dbReference>
<reference evidence="9" key="1">
    <citation type="journal article" date="2021" name="PeerJ">
        <title>Extensive microbial diversity within the chicken gut microbiome revealed by metagenomics and culture.</title>
        <authorList>
            <person name="Gilroy R."/>
            <person name="Ravi A."/>
            <person name="Getino M."/>
            <person name="Pursley I."/>
            <person name="Horton D.L."/>
            <person name="Alikhan N.F."/>
            <person name="Baker D."/>
            <person name="Gharbi K."/>
            <person name="Hall N."/>
            <person name="Watson M."/>
            <person name="Adriaenssens E.M."/>
            <person name="Foster-Nyarko E."/>
            <person name="Jarju S."/>
            <person name="Secka A."/>
            <person name="Antonio M."/>
            <person name="Oren A."/>
            <person name="Chaudhuri R.R."/>
            <person name="La Ragione R."/>
            <person name="Hildebrand F."/>
            <person name="Pallen M.J."/>
        </authorList>
    </citation>
    <scope>NUCLEOTIDE SEQUENCE</scope>
    <source>
        <strain evidence="9">CHK169-4300</strain>
    </source>
</reference>
<reference evidence="9" key="2">
    <citation type="submission" date="2021-04" db="EMBL/GenBank/DDBJ databases">
        <authorList>
            <person name="Gilroy R."/>
        </authorList>
    </citation>
    <scope>NUCLEOTIDE SEQUENCE</scope>
    <source>
        <strain evidence="9">CHK169-4300</strain>
    </source>
</reference>
<feature type="domain" description="DNA replication/recombination mediator RecO N-terminal" evidence="8">
    <location>
        <begin position="5"/>
        <end position="78"/>
    </location>
</feature>
<evidence type="ECO:0000256" key="4">
    <source>
        <dbReference type="ARBA" id="ARBA00023172"/>
    </source>
</evidence>
<gene>
    <name evidence="7 9" type="primary">recO</name>
    <name evidence="9" type="ORF">H9808_02790</name>
</gene>
<evidence type="ECO:0000313" key="10">
    <source>
        <dbReference type="Proteomes" id="UP000824106"/>
    </source>
</evidence>
<evidence type="ECO:0000256" key="7">
    <source>
        <dbReference type="HAMAP-Rule" id="MF_00201"/>
    </source>
</evidence>
<dbReference type="InterPro" id="IPR042242">
    <property type="entry name" value="RecO_C"/>
</dbReference>
<dbReference type="Gene3D" id="1.20.1440.120">
    <property type="entry name" value="Recombination protein O, C-terminal domain"/>
    <property type="match status" value="1"/>
</dbReference>
<evidence type="ECO:0000313" key="9">
    <source>
        <dbReference type="EMBL" id="HIZ70678.1"/>
    </source>
</evidence>
<dbReference type="InterPro" id="IPR037278">
    <property type="entry name" value="ARFGAP/RecO"/>
</dbReference>
<dbReference type="GO" id="GO:0043590">
    <property type="term" value="C:bacterial nucleoid"/>
    <property type="evidence" value="ECO:0007669"/>
    <property type="project" value="TreeGrafter"/>
</dbReference>
<dbReference type="PANTHER" id="PTHR33991:SF1">
    <property type="entry name" value="DNA REPAIR PROTEIN RECO"/>
    <property type="match status" value="1"/>
</dbReference>
<comment type="caution">
    <text evidence="9">The sequence shown here is derived from an EMBL/GenBank/DDBJ whole genome shotgun (WGS) entry which is preliminary data.</text>
</comment>
<evidence type="ECO:0000256" key="1">
    <source>
        <dbReference type="ARBA" id="ARBA00007452"/>
    </source>
</evidence>
<keyword evidence="3 7" id="KW-0227">DNA damage</keyword>
<dbReference type="Pfam" id="PF02565">
    <property type="entry name" value="RecO_C"/>
    <property type="match status" value="1"/>
</dbReference>
<evidence type="ECO:0000259" key="8">
    <source>
        <dbReference type="Pfam" id="PF11967"/>
    </source>
</evidence>
<dbReference type="GO" id="GO:0006302">
    <property type="term" value="P:double-strand break repair"/>
    <property type="evidence" value="ECO:0007669"/>
    <property type="project" value="TreeGrafter"/>
</dbReference>
<evidence type="ECO:0000256" key="3">
    <source>
        <dbReference type="ARBA" id="ARBA00022763"/>
    </source>
</evidence>
<evidence type="ECO:0000256" key="2">
    <source>
        <dbReference type="ARBA" id="ARBA00021310"/>
    </source>
</evidence>
<dbReference type="Pfam" id="PF11967">
    <property type="entry name" value="RecO_N"/>
    <property type="match status" value="1"/>
</dbReference>
<protein>
    <recommendedName>
        <fullName evidence="2 7">DNA repair protein RecO</fullName>
    </recommendedName>
    <alternativeName>
        <fullName evidence="6 7">Recombination protein O</fullName>
    </alternativeName>
</protein>
<dbReference type="InterPro" id="IPR003717">
    <property type="entry name" value="RecO"/>
</dbReference>
<dbReference type="InterPro" id="IPR022572">
    <property type="entry name" value="DNA_rep/recomb_RecO_N"/>
</dbReference>
<keyword evidence="5 7" id="KW-0234">DNA repair</keyword>
<dbReference type="AlphaFoldDB" id="A0A9D2G035"/>
<comment type="function">
    <text evidence="7">Involved in DNA repair and RecF pathway recombination.</text>
</comment>
<dbReference type="Proteomes" id="UP000824106">
    <property type="component" value="Unassembled WGS sequence"/>
</dbReference>
<organism evidence="9 10">
    <name type="scientific">Candidatus Atopostipes pullistercoris</name>
    <dbReference type="NCBI Taxonomy" id="2838467"/>
    <lineage>
        <taxon>Bacteria</taxon>
        <taxon>Bacillati</taxon>
        <taxon>Bacillota</taxon>
        <taxon>Bacilli</taxon>
        <taxon>Lactobacillales</taxon>
        <taxon>Carnobacteriaceae</taxon>
        <taxon>Atopostipes</taxon>
    </lineage>
</organism>
<keyword evidence="4 7" id="KW-0233">DNA recombination</keyword>
<dbReference type="InterPro" id="IPR012340">
    <property type="entry name" value="NA-bd_OB-fold"/>
</dbReference>
<comment type="similarity">
    <text evidence="1 7">Belongs to the RecO family.</text>
</comment>